<protein>
    <submittedName>
        <fullName evidence="1">Uncharacterized protein</fullName>
    </submittedName>
</protein>
<comment type="caution">
    <text evidence="1">The sequence shown here is derived from an EMBL/GenBank/DDBJ whole genome shotgun (WGS) entry which is preliminary data.</text>
</comment>
<dbReference type="EMBL" id="BGPR01037078">
    <property type="protein sequence ID" value="GBO12589.1"/>
    <property type="molecule type" value="Genomic_DNA"/>
</dbReference>
<evidence type="ECO:0000313" key="2">
    <source>
        <dbReference type="Proteomes" id="UP000499080"/>
    </source>
</evidence>
<name>A0A4Y2UHM9_ARAVE</name>
<evidence type="ECO:0000313" key="1">
    <source>
        <dbReference type="EMBL" id="GBO12589.1"/>
    </source>
</evidence>
<organism evidence="1 2">
    <name type="scientific">Araneus ventricosus</name>
    <name type="common">Orbweaver spider</name>
    <name type="synonym">Epeira ventricosa</name>
    <dbReference type="NCBI Taxonomy" id="182803"/>
    <lineage>
        <taxon>Eukaryota</taxon>
        <taxon>Metazoa</taxon>
        <taxon>Ecdysozoa</taxon>
        <taxon>Arthropoda</taxon>
        <taxon>Chelicerata</taxon>
        <taxon>Arachnida</taxon>
        <taxon>Araneae</taxon>
        <taxon>Araneomorphae</taxon>
        <taxon>Entelegynae</taxon>
        <taxon>Araneoidea</taxon>
        <taxon>Araneidae</taxon>
        <taxon>Araneus</taxon>
    </lineage>
</organism>
<sequence>DQKAINGRTARVRLGFCSLWCSVKIKRKQAQVFHCNLRITNEIRDSTPDSIPSTLAQAEADLVFLVTRRAKQACITPPRPAHETYSKDSIPPTICHLQCRSQILASCK</sequence>
<gene>
    <name evidence="1" type="ORF">AVEN_212924_1</name>
</gene>
<proteinExistence type="predicted"/>
<keyword evidence="2" id="KW-1185">Reference proteome</keyword>
<reference evidence="1 2" key="1">
    <citation type="journal article" date="2019" name="Sci. Rep.">
        <title>Orb-weaving spider Araneus ventricosus genome elucidates the spidroin gene catalogue.</title>
        <authorList>
            <person name="Kono N."/>
            <person name="Nakamura H."/>
            <person name="Ohtoshi R."/>
            <person name="Moran D.A.P."/>
            <person name="Shinohara A."/>
            <person name="Yoshida Y."/>
            <person name="Fujiwara M."/>
            <person name="Mori M."/>
            <person name="Tomita M."/>
            <person name="Arakawa K."/>
        </authorList>
    </citation>
    <scope>NUCLEOTIDE SEQUENCE [LARGE SCALE GENOMIC DNA]</scope>
</reference>
<dbReference type="Proteomes" id="UP000499080">
    <property type="component" value="Unassembled WGS sequence"/>
</dbReference>
<dbReference type="AlphaFoldDB" id="A0A4Y2UHM9"/>
<accession>A0A4Y2UHM9</accession>
<feature type="non-terminal residue" evidence="1">
    <location>
        <position position="1"/>
    </location>
</feature>